<keyword evidence="2" id="KW-1185">Reference proteome</keyword>
<dbReference type="OrthoDB" id="71260at2759"/>
<organism evidence="1 2">
    <name type="scientific">Owenia fusiformis</name>
    <name type="common">Polychaete worm</name>
    <dbReference type="NCBI Taxonomy" id="6347"/>
    <lineage>
        <taxon>Eukaryota</taxon>
        <taxon>Metazoa</taxon>
        <taxon>Spiralia</taxon>
        <taxon>Lophotrochozoa</taxon>
        <taxon>Annelida</taxon>
        <taxon>Polychaeta</taxon>
        <taxon>Sedentaria</taxon>
        <taxon>Canalipalpata</taxon>
        <taxon>Sabellida</taxon>
        <taxon>Oweniida</taxon>
        <taxon>Oweniidae</taxon>
        <taxon>Owenia</taxon>
    </lineage>
</organism>
<dbReference type="SUPFAM" id="SSF53187">
    <property type="entry name" value="Zn-dependent exopeptidases"/>
    <property type="match status" value="1"/>
</dbReference>
<accession>A0A8J1XI79</accession>
<evidence type="ECO:0000313" key="2">
    <source>
        <dbReference type="Proteomes" id="UP000749559"/>
    </source>
</evidence>
<dbReference type="Proteomes" id="UP000749559">
    <property type="component" value="Unassembled WGS sequence"/>
</dbReference>
<dbReference type="EMBL" id="CAIIXF020000011">
    <property type="protein sequence ID" value="CAH1800052.1"/>
    <property type="molecule type" value="Genomic_DNA"/>
</dbReference>
<protein>
    <submittedName>
        <fullName evidence="1">Uncharacterized protein</fullName>
    </submittedName>
</protein>
<gene>
    <name evidence="1" type="ORF">OFUS_LOCUS23989</name>
</gene>
<reference evidence="1" key="1">
    <citation type="submission" date="2022-03" db="EMBL/GenBank/DDBJ databases">
        <authorList>
            <person name="Martin C."/>
        </authorList>
    </citation>
    <scope>NUCLEOTIDE SEQUENCE</scope>
</reference>
<dbReference type="AlphaFoldDB" id="A0A8J1XI79"/>
<dbReference type="Gene3D" id="3.40.630.40">
    <property type="entry name" value="Zn-dependent exopeptidases"/>
    <property type="match status" value="1"/>
</dbReference>
<name>A0A8J1XI79_OWEFU</name>
<evidence type="ECO:0000313" key="1">
    <source>
        <dbReference type="EMBL" id="CAH1800052.1"/>
    </source>
</evidence>
<sequence length="301" mass="33448">MNKTVVSVSFALLLSTVHIVICQDSEWGTNDYIEYQVGTTGTKIILTSSHGGHLRPESIPERDHGCFIADVCVYSHFCSPKDELNCRAVVIPDAHTLELTGTIADAMQNITGQRPHVILNHLHRGKLDANREIEQAAFGVPEAETAWREFHEFIERAQATVGTGLLVDIHGHGHPEPWLEIGYLFSGLDLDLNDIDPARSSIYHLSTQVNVPFDDLLRGAESLGGRCEAAGYIAVPAPDYPGPDGGNYFTGGYITRRHGSRDQGTIDAIQIESPRFLRDMWEDYGSDLAVIILNFYQRWYT</sequence>
<comment type="caution">
    <text evidence="1">The sequence shown here is derived from an EMBL/GenBank/DDBJ whole genome shotgun (WGS) entry which is preliminary data.</text>
</comment>
<proteinExistence type="predicted"/>